<evidence type="ECO:0000256" key="8">
    <source>
        <dbReference type="ARBA" id="ARBA00023034"/>
    </source>
</evidence>
<dbReference type="OMA" id="ANAYCNE"/>
<keyword evidence="8 10" id="KW-0333">Golgi apparatus</keyword>
<evidence type="ECO:0000256" key="5">
    <source>
        <dbReference type="ARBA" id="ARBA00022692"/>
    </source>
</evidence>
<dbReference type="GO" id="GO:0000139">
    <property type="term" value="C:Golgi membrane"/>
    <property type="evidence" value="ECO:0000318"/>
    <property type="project" value="GO_Central"/>
</dbReference>
<comment type="subcellular location">
    <subcellularLocation>
        <location evidence="1 10">Golgi apparatus membrane</location>
        <topology evidence="1 10">Single-pass type II membrane protein</topology>
    </subcellularLocation>
</comment>
<dbReference type="PANTHER" id="PTHR11214">
    <property type="entry name" value="BETA-1,3-N-ACETYLGLUCOSAMINYLTRANSFERASE"/>
    <property type="match status" value="1"/>
</dbReference>
<name>B3RJA9_TRIAD</name>
<dbReference type="PhylomeDB" id="B3RJA9"/>
<evidence type="ECO:0000256" key="4">
    <source>
        <dbReference type="ARBA" id="ARBA00022679"/>
    </source>
</evidence>
<evidence type="ECO:0000256" key="10">
    <source>
        <dbReference type="RuleBase" id="RU363063"/>
    </source>
</evidence>
<evidence type="ECO:0000313" key="12">
    <source>
        <dbReference type="Proteomes" id="UP000009022"/>
    </source>
</evidence>
<gene>
    <name evidence="11" type="ORF">TRIADDRAFT_20265</name>
</gene>
<dbReference type="FunFam" id="3.90.550.50:FF:000058">
    <property type="entry name" value="Hexosyltransferase"/>
    <property type="match status" value="1"/>
</dbReference>
<keyword evidence="6" id="KW-0735">Signal-anchor</keyword>
<evidence type="ECO:0000256" key="1">
    <source>
        <dbReference type="ARBA" id="ARBA00004323"/>
    </source>
</evidence>
<dbReference type="KEGG" id="tad:TRIADDRAFT_20265"/>
<evidence type="ECO:0000256" key="2">
    <source>
        <dbReference type="ARBA" id="ARBA00008661"/>
    </source>
</evidence>
<evidence type="ECO:0000256" key="9">
    <source>
        <dbReference type="ARBA" id="ARBA00023136"/>
    </source>
</evidence>
<keyword evidence="5" id="KW-0812">Transmembrane</keyword>
<accession>B3RJA9</accession>
<reference evidence="11 12" key="1">
    <citation type="journal article" date="2008" name="Nature">
        <title>The Trichoplax genome and the nature of placozoans.</title>
        <authorList>
            <person name="Srivastava M."/>
            <person name="Begovic E."/>
            <person name="Chapman J."/>
            <person name="Putnam N.H."/>
            <person name="Hellsten U."/>
            <person name="Kawashima T."/>
            <person name="Kuo A."/>
            <person name="Mitros T."/>
            <person name="Salamov A."/>
            <person name="Carpenter M.L."/>
            <person name="Signorovitch A.Y."/>
            <person name="Moreno M.A."/>
            <person name="Kamm K."/>
            <person name="Grimwood J."/>
            <person name="Schmutz J."/>
            <person name="Shapiro H."/>
            <person name="Grigoriev I.V."/>
            <person name="Buss L.W."/>
            <person name="Schierwater B."/>
            <person name="Dellaporta S.L."/>
            <person name="Rokhsar D.S."/>
        </authorList>
    </citation>
    <scope>NUCLEOTIDE SEQUENCE [LARGE SCALE GENOMIC DNA]</scope>
    <source>
        <strain evidence="11 12">Grell-BS-1999</strain>
    </source>
</reference>
<evidence type="ECO:0000256" key="6">
    <source>
        <dbReference type="ARBA" id="ARBA00022968"/>
    </source>
</evidence>
<organism evidence="11 12">
    <name type="scientific">Trichoplax adhaerens</name>
    <name type="common">Trichoplax reptans</name>
    <dbReference type="NCBI Taxonomy" id="10228"/>
    <lineage>
        <taxon>Eukaryota</taxon>
        <taxon>Metazoa</taxon>
        <taxon>Placozoa</taxon>
        <taxon>Uniplacotomia</taxon>
        <taxon>Trichoplacea</taxon>
        <taxon>Trichoplacidae</taxon>
        <taxon>Trichoplax</taxon>
    </lineage>
</organism>
<dbReference type="InParanoid" id="B3RJA9"/>
<evidence type="ECO:0000256" key="7">
    <source>
        <dbReference type="ARBA" id="ARBA00022989"/>
    </source>
</evidence>
<keyword evidence="12" id="KW-1185">Reference proteome</keyword>
<evidence type="ECO:0000256" key="3">
    <source>
        <dbReference type="ARBA" id="ARBA00022676"/>
    </source>
</evidence>
<evidence type="ECO:0000313" key="11">
    <source>
        <dbReference type="EMBL" id="EDV28500.1"/>
    </source>
</evidence>
<keyword evidence="4" id="KW-0808">Transferase</keyword>
<protein>
    <recommendedName>
        <fullName evidence="10">Hexosyltransferase</fullName>
        <ecNumber evidence="10">2.4.1.-</ecNumber>
    </recommendedName>
</protein>
<dbReference type="Pfam" id="PF01762">
    <property type="entry name" value="Galactosyl_T"/>
    <property type="match status" value="1"/>
</dbReference>
<keyword evidence="9" id="KW-0472">Membrane</keyword>
<dbReference type="eggNOG" id="KOG2287">
    <property type="taxonomic scope" value="Eukaryota"/>
</dbReference>
<dbReference type="CTD" id="6749714"/>
<keyword evidence="3 10" id="KW-0328">Glycosyltransferase</keyword>
<dbReference type="OrthoDB" id="2139606at2759"/>
<dbReference type="Proteomes" id="UP000009022">
    <property type="component" value="Unassembled WGS sequence"/>
</dbReference>
<dbReference type="GO" id="GO:0006493">
    <property type="term" value="P:protein O-linked glycosylation"/>
    <property type="evidence" value="ECO:0000318"/>
    <property type="project" value="GO_Central"/>
</dbReference>
<dbReference type="RefSeq" id="XP_002107702.1">
    <property type="nucleotide sequence ID" value="XM_002107666.1"/>
</dbReference>
<comment type="similarity">
    <text evidence="2 10">Belongs to the glycosyltransferase 31 family.</text>
</comment>
<proteinExistence type="inferred from homology"/>
<dbReference type="EC" id="2.4.1.-" evidence="10"/>
<dbReference type="InterPro" id="IPR002659">
    <property type="entry name" value="Glyco_trans_31"/>
</dbReference>
<dbReference type="GO" id="GO:0016758">
    <property type="term" value="F:hexosyltransferase activity"/>
    <property type="evidence" value="ECO:0007669"/>
    <property type="project" value="InterPro"/>
</dbReference>
<dbReference type="GeneID" id="6749714"/>
<dbReference type="GO" id="GO:0016757">
    <property type="term" value="F:glycosyltransferase activity"/>
    <property type="evidence" value="ECO:0000318"/>
    <property type="project" value="GO_Central"/>
</dbReference>
<sequence>MSGRPSTKPCKGNIFMLLMINSAPRNYERRSSIRETWGKADIIRSALGNYVWRTIFVIGDGHSKQINNQVNQEALKYGDMILADFGDDFRNLTYKTVLGMEWANAYCNEAKYFYKGDDDVMLNPFTLFPKLVFMGGKKLFMGNIMSGSVVIRQQNSRYYVSLKDLALSVYPDYCSGFAYVISMDVLQAMVAVVPKIRKIPIDDAYVGMLAKKVNIKVHWDRGFKPFGPIPGRKCEYNTVIAVHGILPSRQKLMMKEARNAFLTC</sequence>
<dbReference type="Gene3D" id="3.90.550.50">
    <property type="match status" value="1"/>
</dbReference>
<dbReference type="HOGENOM" id="CLU_036849_6_1_1"/>
<dbReference type="AlphaFoldDB" id="B3RJA9"/>
<dbReference type="FunCoup" id="B3RJA9">
    <property type="interactions" value="227"/>
</dbReference>
<dbReference type="PANTHER" id="PTHR11214:SF365">
    <property type="entry name" value="HEXOSYLTRANSFERASE"/>
    <property type="match status" value="1"/>
</dbReference>
<dbReference type="EMBL" id="DS985241">
    <property type="protein sequence ID" value="EDV28500.1"/>
    <property type="molecule type" value="Genomic_DNA"/>
</dbReference>
<keyword evidence="7" id="KW-1133">Transmembrane helix</keyword>